<sequence length="212" mass="23092">MKNKKDLKKVALAALLFSSILPIDGQAAVAGTHETYLAVAKCGAHCGAAPRREIADNSMDSESYNPRHNSYQVGSYGTASSNEAGNYSRPGVSGYNVSSDASYDRPSGNEGRVYRDTQGRPVTNPSSPARPYNDNAPNYSSRQAAPAYDETYRVSAYDIEVYPESSMQSRANQNGYRNYNTAGDYRGDMGQDRSAADQAQRRASDPRSTMNR</sequence>
<feature type="region of interest" description="Disordered" evidence="1">
    <location>
        <begin position="58"/>
        <end position="147"/>
    </location>
</feature>
<organism evidence="3 4">
    <name type="scientific">Candidatus Protochlamydia naegleriophila</name>
    <dbReference type="NCBI Taxonomy" id="389348"/>
    <lineage>
        <taxon>Bacteria</taxon>
        <taxon>Pseudomonadati</taxon>
        <taxon>Chlamydiota</taxon>
        <taxon>Chlamydiia</taxon>
        <taxon>Parachlamydiales</taxon>
        <taxon>Parachlamydiaceae</taxon>
        <taxon>Candidatus Protochlamydia</taxon>
    </lineage>
</organism>
<name>A0A0U5CS45_9BACT</name>
<proteinExistence type="predicted"/>
<feature type="chain" id="PRO_5006855803" evidence="2">
    <location>
        <begin position="28"/>
        <end position="212"/>
    </location>
</feature>
<feature type="compositionally biased region" description="Polar residues" evidence="1">
    <location>
        <begin position="165"/>
        <end position="181"/>
    </location>
</feature>
<dbReference type="EMBL" id="LN879502">
    <property type="protein sequence ID" value="CUI17836.1"/>
    <property type="molecule type" value="Genomic_DNA"/>
</dbReference>
<dbReference type="RefSeq" id="WP_059062061.1">
    <property type="nucleotide sequence ID" value="NZ_LN879502.1"/>
</dbReference>
<dbReference type="PATRIC" id="fig|389348.3.peg.2513"/>
<feature type="signal peptide" evidence="2">
    <location>
        <begin position="1"/>
        <end position="27"/>
    </location>
</feature>
<dbReference type="STRING" id="389348.PNK_2235"/>
<evidence type="ECO:0000256" key="2">
    <source>
        <dbReference type="SAM" id="SignalP"/>
    </source>
</evidence>
<gene>
    <name evidence="3" type="ORF">PNK_2235</name>
</gene>
<protein>
    <submittedName>
        <fullName evidence="3">Uncharacterized protein</fullName>
    </submittedName>
</protein>
<accession>A0A0U5CS45</accession>
<dbReference type="AlphaFoldDB" id="A0A0U5CS45"/>
<keyword evidence="4" id="KW-1185">Reference proteome</keyword>
<feature type="compositionally biased region" description="Polar residues" evidence="1">
    <location>
        <begin position="58"/>
        <end position="85"/>
    </location>
</feature>
<evidence type="ECO:0000313" key="4">
    <source>
        <dbReference type="Proteomes" id="UP000069902"/>
    </source>
</evidence>
<dbReference type="Proteomes" id="UP000069902">
    <property type="component" value="Chromosome cPNK"/>
</dbReference>
<evidence type="ECO:0000313" key="3">
    <source>
        <dbReference type="EMBL" id="CUI17836.1"/>
    </source>
</evidence>
<dbReference type="KEGG" id="pnl:PNK_2235"/>
<reference evidence="4" key="1">
    <citation type="submission" date="2015-09" db="EMBL/GenBank/DDBJ databases">
        <authorList>
            <person name="Bertelli C."/>
        </authorList>
    </citation>
    <scope>NUCLEOTIDE SEQUENCE [LARGE SCALE GENOMIC DNA]</scope>
    <source>
        <strain evidence="4">KNic</strain>
    </source>
</reference>
<evidence type="ECO:0000256" key="1">
    <source>
        <dbReference type="SAM" id="MobiDB-lite"/>
    </source>
</evidence>
<dbReference type="InParanoid" id="A0A0U5CS45"/>
<keyword evidence="2" id="KW-0732">Signal</keyword>
<feature type="region of interest" description="Disordered" evidence="1">
    <location>
        <begin position="163"/>
        <end position="212"/>
    </location>
</feature>
<feature type="compositionally biased region" description="Basic and acidic residues" evidence="1">
    <location>
        <begin position="185"/>
        <end position="205"/>
    </location>
</feature>